<evidence type="ECO:0000259" key="1">
    <source>
        <dbReference type="Pfam" id="PF22522"/>
    </source>
</evidence>
<evidence type="ECO:0000313" key="3">
    <source>
        <dbReference type="Proteomes" id="UP000319941"/>
    </source>
</evidence>
<gene>
    <name evidence="2" type="ORF">FQP86_10230</name>
</gene>
<dbReference type="EMBL" id="VNFH01000006">
    <property type="protein sequence ID" value="TVU70164.1"/>
    <property type="molecule type" value="Genomic_DNA"/>
</dbReference>
<sequence length="229" mass="25276">MALSQMQIIQSLGEAMTWFERELNWGVPPTELRHLCGRIGELYAALITNGQMATEVNQRGYDVVSGDGERISVKTTAMMGGGGHVAFNPRSLDEVERIIILRINTEEMQIEKLLDATVEEARSLMSPERAGKQSISLSRLAKTTKPRSELKAVREVMFASCLVRELENGSIEVERDDGQGMQAVSPVQPVLRELARQLNLPLVNGNGNPHNTRQLGSLVIKSLSESSHI</sequence>
<dbReference type="InterPro" id="IPR054267">
    <property type="entry name" value="DUF6998"/>
</dbReference>
<keyword evidence="3" id="KW-1185">Reference proteome</keyword>
<dbReference type="OrthoDB" id="7221045at2"/>
<name>A0A558HLZ8_9GAMM</name>
<dbReference type="Pfam" id="PF22522">
    <property type="entry name" value="DUF6998"/>
    <property type="match status" value="1"/>
</dbReference>
<feature type="domain" description="DUF6998" evidence="1">
    <location>
        <begin position="11"/>
        <end position="146"/>
    </location>
</feature>
<reference evidence="2 3" key="1">
    <citation type="submission" date="2019-07" db="EMBL/GenBank/DDBJ databases">
        <title>Diversity of Bacteria from Kongsfjorden, Arctic.</title>
        <authorList>
            <person name="Yu Y."/>
        </authorList>
    </citation>
    <scope>NUCLEOTIDE SEQUENCE [LARGE SCALE GENOMIC DNA]</scope>
    <source>
        <strain evidence="2 3">SM1923</strain>
    </source>
</reference>
<dbReference type="Proteomes" id="UP000319941">
    <property type="component" value="Unassembled WGS sequence"/>
</dbReference>
<proteinExistence type="predicted"/>
<comment type="caution">
    <text evidence="2">The sequence shown here is derived from an EMBL/GenBank/DDBJ whole genome shotgun (WGS) entry which is preliminary data.</text>
</comment>
<organism evidence="2 3">
    <name type="scientific">Cobetia crustatorum</name>
    <dbReference type="NCBI Taxonomy" id="553385"/>
    <lineage>
        <taxon>Bacteria</taxon>
        <taxon>Pseudomonadati</taxon>
        <taxon>Pseudomonadota</taxon>
        <taxon>Gammaproteobacteria</taxon>
        <taxon>Oceanospirillales</taxon>
        <taxon>Halomonadaceae</taxon>
        <taxon>Cobetia</taxon>
    </lineage>
</organism>
<evidence type="ECO:0000313" key="2">
    <source>
        <dbReference type="EMBL" id="TVU70164.1"/>
    </source>
</evidence>
<dbReference type="AlphaFoldDB" id="A0A558HLZ8"/>
<accession>A0A558HLZ8</accession>
<protein>
    <recommendedName>
        <fullName evidence="1">DUF6998 domain-containing protein</fullName>
    </recommendedName>
</protein>